<dbReference type="RefSeq" id="WP_172232903.1">
    <property type="nucleotide sequence ID" value="NZ_CP035946.1"/>
</dbReference>
<keyword evidence="1" id="KW-0472">Membrane</keyword>
<dbReference type="Gene3D" id="2.10.109.10">
    <property type="entry name" value="Umud Fragment, subunit A"/>
    <property type="match status" value="1"/>
</dbReference>
<dbReference type="Pfam" id="PF10502">
    <property type="entry name" value="Peptidase_S26"/>
    <property type="match status" value="1"/>
</dbReference>
<evidence type="ECO:0000259" key="2">
    <source>
        <dbReference type="Pfam" id="PF10502"/>
    </source>
</evidence>
<evidence type="ECO:0000313" key="3">
    <source>
        <dbReference type="EMBL" id="MBZ7987960.1"/>
    </source>
</evidence>
<dbReference type="SUPFAM" id="SSF51306">
    <property type="entry name" value="LexA/Signal peptidase"/>
    <property type="match status" value="1"/>
</dbReference>
<reference evidence="3 4" key="1">
    <citation type="submission" date="2020-07" db="EMBL/GenBank/DDBJ databases">
        <title>Transfer of Campylobacter canadensis to the novel genus Avispirillum gen. nov., that also includes two novel species recovered from migratory waterfowl: Avispirillum anseris sp. nov. and Avispirillum brantae sp. nov.</title>
        <authorList>
            <person name="Miller W.G."/>
            <person name="Chapman M.H."/>
            <person name="Yee E."/>
            <person name="Inglis G.D."/>
        </authorList>
    </citation>
    <scope>NUCLEOTIDE SEQUENCE [LARGE SCALE GENOMIC DNA]</scope>
    <source>
        <strain evidence="3 4">L283</strain>
    </source>
</reference>
<feature type="transmembrane region" description="Helical" evidence="1">
    <location>
        <begin position="12"/>
        <end position="37"/>
    </location>
</feature>
<name>A0ABS7WT57_9BACT</name>
<organism evidence="3 4">
    <name type="scientific">Campylobacter canadensis</name>
    <dbReference type="NCBI Taxonomy" id="449520"/>
    <lineage>
        <taxon>Bacteria</taxon>
        <taxon>Pseudomonadati</taxon>
        <taxon>Campylobacterota</taxon>
        <taxon>Epsilonproteobacteria</taxon>
        <taxon>Campylobacterales</taxon>
        <taxon>Campylobacteraceae</taxon>
        <taxon>Campylobacter</taxon>
    </lineage>
</organism>
<protein>
    <submittedName>
        <fullName evidence="3">S26 family signal peptidase</fullName>
    </submittedName>
</protein>
<keyword evidence="1" id="KW-0812">Transmembrane</keyword>
<keyword evidence="1" id="KW-1133">Transmembrane helix</keyword>
<keyword evidence="4" id="KW-1185">Reference proteome</keyword>
<sequence length="161" mass="18563">MKKNYKSIIKIIKYLILSLAVFILIATPLFFSFGLVINTTKSMPIGLYKKVDKPLVKGDLVILKIPTINKYLIKKIAATKGDLIEINSNGVYINNILQANTKIFKYDTFNQPLHFNPLKTVLKDNEFIVLGEHIRSYDSRYFGIVKEYENNMKKLIKIISF</sequence>
<comment type="caution">
    <text evidence="3">The sequence shown here is derived from an EMBL/GenBank/DDBJ whole genome shotgun (WGS) entry which is preliminary data.</text>
</comment>
<dbReference type="EMBL" id="JACGBB010000021">
    <property type="protein sequence ID" value="MBZ7987960.1"/>
    <property type="molecule type" value="Genomic_DNA"/>
</dbReference>
<gene>
    <name evidence="3" type="ORF">AVCANL283_07620</name>
</gene>
<feature type="domain" description="Peptidase S26" evidence="2">
    <location>
        <begin position="9"/>
        <end position="147"/>
    </location>
</feature>
<dbReference type="InterPro" id="IPR036286">
    <property type="entry name" value="LexA/Signal_pep-like_sf"/>
</dbReference>
<evidence type="ECO:0000256" key="1">
    <source>
        <dbReference type="SAM" id="Phobius"/>
    </source>
</evidence>
<proteinExistence type="predicted"/>
<evidence type="ECO:0000313" key="4">
    <source>
        <dbReference type="Proteomes" id="UP000786183"/>
    </source>
</evidence>
<accession>A0ABS7WT57</accession>
<dbReference type="Proteomes" id="UP000786183">
    <property type="component" value="Unassembled WGS sequence"/>
</dbReference>
<dbReference type="InterPro" id="IPR019533">
    <property type="entry name" value="Peptidase_S26"/>
</dbReference>